<feature type="transmembrane region" description="Helical" evidence="19">
    <location>
        <begin position="67"/>
        <end position="94"/>
    </location>
</feature>
<keyword evidence="10 19" id="KW-0472">Membrane</keyword>
<dbReference type="PANTHER" id="PTHR11866:SF16">
    <property type="entry name" value="PROSTAGLANDIN E2 RECEPTOR EP4 SUBTYPE-LIKE PROTEIN"/>
    <property type="match status" value="1"/>
</dbReference>
<dbReference type="GO" id="GO:0007189">
    <property type="term" value="P:adenylate cyclase-activating G protein-coupled receptor signaling pathway"/>
    <property type="evidence" value="ECO:0007669"/>
    <property type="project" value="TreeGrafter"/>
</dbReference>
<keyword evidence="14" id="KW-0807">Transducer</keyword>
<keyword evidence="6" id="KW-0597">Phosphoprotein</keyword>
<evidence type="ECO:0000256" key="7">
    <source>
        <dbReference type="ARBA" id="ARBA00022692"/>
    </source>
</evidence>
<evidence type="ECO:0000256" key="10">
    <source>
        <dbReference type="ARBA" id="ARBA00023136"/>
    </source>
</evidence>
<evidence type="ECO:0000256" key="1">
    <source>
        <dbReference type="ARBA" id="ARBA00004651"/>
    </source>
</evidence>
<evidence type="ECO:0000256" key="16">
    <source>
        <dbReference type="ARBA" id="ARBA00029815"/>
    </source>
</evidence>
<dbReference type="PROSITE" id="PS50262">
    <property type="entry name" value="G_PROTEIN_RECEP_F1_2"/>
    <property type="match status" value="1"/>
</dbReference>
<evidence type="ECO:0000256" key="12">
    <source>
        <dbReference type="ARBA" id="ARBA00023170"/>
    </source>
</evidence>
<feature type="transmembrane region" description="Helical" evidence="19">
    <location>
        <begin position="297"/>
        <end position="316"/>
    </location>
</feature>
<evidence type="ECO:0000256" key="17">
    <source>
        <dbReference type="ARBA" id="ARBA00031869"/>
    </source>
</evidence>
<dbReference type="CDD" id="cd14981">
    <property type="entry name" value="7tmA_Prostanoid_R"/>
    <property type="match status" value="1"/>
</dbReference>
<keyword evidence="7 19" id="KW-0812">Transmembrane</keyword>
<evidence type="ECO:0000313" key="22">
    <source>
        <dbReference type="Proteomes" id="UP000596742"/>
    </source>
</evidence>
<keyword evidence="8 19" id="KW-1133">Transmembrane helix</keyword>
<dbReference type="OrthoDB" id="5959154at2759"/>
<dbReference type="InterPro" id="IPR001244">
    <property type="entry name" value="Prostglndn_DP_rcpt"/>
</dbReference>
<evidence type="ECO:0000256" key="9">
    <source>
        <dbReference type="ARBA" id="ARBA00023040"/>
    </source>
</evidence>
<gene>
    <name evidence="21" type="ORF">MGAL_10B058549</name>
</gene>
<keyword evidence="12 21" id="KW-0675">Receptor</keyword>
<evidence type="ECO:0000256" key="4">
    <source>
        <dbReference type="ARBA" id="ARBA00019131"/>
    </source>
</evidence>
<evidence type="ECO:0000256" key="3">
    <source>
        <dbReference type="ARBA" id="ARBA00017628"/>
    </source>
</evidence>
<comment type="caution">
    <text evidence="21">The sequence shown here is derived from an EMBL/GenBank/DDBJ whole genome shotgun (WGS) entry which is preliminary data.</text>
</comment>
<dbReference type="Proteomes" id="UP000596742">
    <property type="component" value="Unassembled WGS sequence"/>
</dbReference>
<dbReference type="InterPro" id="IPR008365">
    <property type="entry name" value="Prostanoid_rcpt"/>
</dbReference>
<dbReference type="PANTHER" id="PTHR11866">
    <property type="entry name" value="G-PROTEIN COUPLED RECEPTOR FAMILY 1 MEMBER"/>
    <property type="match status" value="1"/>
</dbReference>
<comment type="function">
    <text evidence="15">Receptor for prostaglandin E2 (PGE2). The activity of this receptor is mediated by G(s) proteins that stimulate adenylate cyclase. Has a relaxing effect on smooth muscle. May play an important role in regulating renal hemodynamics, intestinal epithelial transport, adrenal aldosterone secretion, and uterine function.</text>
</comment>
<evidence type="ECO:0000313" key="21">
    <source>
        <dbReference type="EMBL" id="VDH96177.1"/>
    </source>
</evidence>
<evidence type="ECO:0000259" key="20">
    <source>
        <dbReference type="PROSITE" id="PS50262"/>
    </source>
</evidence>
<feature type="transmembrane region" description="Helical" evidence="19">
    <location>
        <begin position="33"/>
        <end position="55"/>
    </location>
</feature>
<keyword evidence="11" id="KW-1015">Disulfide bond</keyword>
<dbReference type="Gene3D" id="1.20.1070.10">
    <property type="entry name" value="Rhodopsin 7-helix transmembrane proteins"/>
    <property type="match status" value="1"/>
</dbReference>
<keyword evidence="22" id="KW-1185">Reference proteome</keyword>
<dbReference type="GO" id="GO:0004957">
    <property type="term" value="F:prostaglandin E receptor activity"/>
    <property type="evidence" value="ECO:0007669"/>
    <property type="project" value="InterPro"/>
</dbReference>
<dbReference type="PRINTS" id="PR01788">
    <property type="entry name" value="PROSTANOIDR"/>
</dbReference>
<dbReference type="GO" id="GO:0004960">
    <property type="term" value="F:thromboxane receptor activity"/>
    <property type="evidence" value="ECO:0007669"/>
    <property type="project" value="UniProtKB-ARBA"/>
</dbReference>
<feature type="domain" description="G-protein coupled receptors family 1 profile" evidence="20">
    <location>
        <begin position="46"/>
        <end position="313"/>
    </location>
</feature>
<evidence type="ECO:0000256" key="5">
    <source>
        <dbReference type="ARBA" id="ARBA00022475"/>
    </source>
</evidence>
<feature type="transmembrane region" description="Helical" evidence="19">
    <location>
        <begin position="149"/>
        <end position="169"/>
    </location>
</feature>
<keyword evidence="9" id="KW-0297">G-protein coupled receptor</keyword>
<dbReference type="AlphaFoldDB" id="A0A8B6BV51"/>
<dbReference type="SUPFAM" id="SSF81321">
    <property type="entry name" value="Family A G protein-coupled receptor-like"/>
    <property type="match status" value="1"/>
</dbReference>
<organism evidence="21 22">
    <name type="scientific">Mytilus galloprovincialis</name>
    <name type="common">Mediterranean mussel</name>
    <dbReference type="NCBI Taxonomy" id="29158"/>
    <lineage>
        <taxon>Eukaryota</taxon>
        <taxon>Metazoa</taxon>
        <taxon>Spiralia</taxon>
        <taxon>Lophotrochozoa</taxon>
        <taxon>Mollusca</taxon>
        <taxon>Bivalvia</taxon>
        <taxon>Autobranchia</taxon>
        <taxon>Pteriomorphia</taxon>
        <taxon>Mytilida</taxon>
        <taxon>Mytiloidea</taxon>
        <taxon>Mytilidae</taxon>
        <taxon>Mytilinae</taxon>
        <taxon>Mytilus</taxon>
    </lineage>
</organism>
<feature type="region of interest" description="Disordered" evidence="18">
    <location>
        <begin position="402"/>
        <end position="421"/>
    </location>
</feature>
<feature type="compositionally biased region" description="Basic and acidic residues" evidence="18">
    <location>
        <begin position="411"/>
        <end position="421"/>
    </location>
</feature>
<evidence type="ECO:0000256" key="18">
    <source>
        <dbReference type="SAM" id="MobiDB-lite"/>
    </source>
</evidence>
<dbReference type="FunFam" id="1.20.1070.10:FF:000163">
    <property type="entry name" value="Thromboxane A2 receptor"/>
    <property type="match status" value="1"/>
</dbReference>
<evidence type="ECO:0000256" key="14">
    <source>
        <dbReference type="ARBA" id="ARBA00023224"/>
    </source>
</evidence>
<evidence type="ECO:0000256" key="13">
    <source>
        <dbReference type="ARBA" id="ARBA00023180"/>
    </source>
</evidence>
<dbReference type="EMBL" id="UYJE01000763">
    <property type="protein sequence ID" value="VDH96177.1"/>
    <property type="molecule type" value="Genomic_DNA"/>
</dbReference>
<comment type="subunit">
    <text evidence="2">Interacts with FEM1A.</text>
</comment>
<reference evidence="21" key="1">
    <citation type="submission" date="2018-11" db="EMBL/GenBank/DDBJ databases">
        <authorList>
            <person name="Alioto T."/>
            <person name="Alioto T."/>
        </authorList>
    </citation>
    <scope>NUCLEOTIDE SEQUENCE</scope>
</reference>
<evidence type="ECO:0000256" key="15">
    <source>
        <dbReference type="ARBA" id="ARBA00025493"/>
    </source>
</evidence>
<sequence length="464" mass="52425">MALLNLTTIINMTDRTDLGTLCANCTTTKNLSILTPTLMMTTGIVGNILALVVLYTSSNEAKKTVFYTLLAGLACTDLIGICLTSPIAILVYANNLKWVGGKPLCFYHAFVMIFFGVVTPLLVCTMSLERVLALRFTYFYKRTVTKKKAAFVVGGLWLFVICFCTLPLLGFGSYEKQFPGSWCFLNYHRESTNDIGYAYTFAIFNILVIIINLCCNIVVVVTLLQMRQKRLVQNSPSIDRRHGARRSKTSIKREIERSLVIFLCAITTVFTVCWLPININVLVNQIVPRRNNTIDLLGVLMAGINQILDPWLYILLRHSSLMKILRHTKRFLCKENITEHIPPYVISKKNDCNTSQFDASLEIRVVCDLPVNDNVSESDDSMTSTSKLIQDNLESHPPFLRSLSVGNETPEETRKDQHSNVKEISDRNMNGIFQSDICQNGKNIQLRRMKRLNSSPAVFSQTFL</sequence>
<keyword evidence="13" id="KW-0325">Glycoprotein</keyword>
<evidence type="ECO:0000256" key="19">
    <source>
        <dbReference type="SAM" id="Phobius"/>
    </source>
</evidence>
<name>A0A8B6BV51_MYTGA</name>
<comment type="subcellular location">
    <subcellularLocation>
        <location evidence="1">Cell membrane</location>
        <topology evidence="1">Multi-pass membrane protein</topology>
    </subcellularLocation>
</comment>
<feature type="transmembrane region" description="Helical" evidence="19">
    <location>
        <begin position="197"/>
        <end position="224"/>
    </location>
</feature>
<keyword evidence="5" id="KW-1003">Cell membrane</keyword>
<dbReference type="InterPro" id="IPR000276">
    <property type="entry name" value="GPCR_Rhodpsn"/>
</dbReference>
<proteinExistence type="predicted"/>
<dbReference type="InterPro" id="IPR001758">
    <property type="entry name" value="Prost_EP4_rcpt"/>
</dbReference>
<feature type="transmembrane region" description="Helical" evidence="19">
    <location>
        <begin position="258"/>
        <end position="277"/>
    </location>
</feature>
<dbReference type="PRINTS" id="PR00237">
    <property type="entry name" value="GPCRRHODOPSN"/>
</dbReference>
<dbReference type="PRINTS" id="PR00586">
    <property type="entry name" value="PRSTNOIDEP4R"/>
</dbReference>
<dbReference type="PRINTS" id="PR00428">
    <property type="entry name" value="PROSTAGLNDNR"/>
</dbReference>
<evidence type="ECO:0000256" key="6">
    <source>
        <dbReference type="ARBA" id="ARBA00022553"/>
    </source>
</evidence>
<evidence type="ECO:0000256" key="8">
    <source>
        <dbReference type="ARBA" id="ARBA00022989"/>
    </source>
</evidence>
<feature type="transmembrane region" description="Helical" evidence="19">
    <location>
        <begin position="106"/>
        <end position="128"/>
    </location>
</feature>
<protein>
    <recommendedName>
        <fullName evidence="4">Prostaglandin E2 receptor EP4 subtype</fullName>
    </recommendedName>
    <alternativeName>
        <fullName evidence="17">Prostanoid EP4 receptor</fullName>
    </alternativeName>
    <alternativeName>
        <fullName evidence="16">Prostanoid TP receptor</fullName>
    </alternativeName>
    <alternativeName>
        <fullName evidence="3">Thromboxane A2 receptor</fullName>
    </alternativeName>
</protein>
<dbReference type="GO" id="GO:0007204">
    <property type="term" value="P:positive regulation of cytosolic calcium ion concentration"/>
    <property type="evidence" value="ECO:0007669"/>
    <property type="project" value="TreeGrafter"/>
</dbReference>
<dbReference type="InterPro" id="IPR017452">
    <property type="entry name" value="GPCR_Rhodpsn_7TM"/>
</dbReference>
<dbReference type="Pfam" id="PF00001">
    <property type="entry name" value="7tm_1"/>
    <property type="match status" value="1"/>
</dbReference>
<evidence type="ECO:0000256" key="2">
    <source>
        <dbReference type="ARBA" id="ARBA00011094"/>
    </source>
</evidence>
<accession>A0A8B6BV51</accession>
<dbReference type="GO" id="GO:0005886">
    <property type="term" value="C:plasma membrane"/>
    <property type="evidence" value="ECO:0007669"/>
    <property type="project" value="UniProtKB-SubCell"/>
</dbReference>
<evidence type="ECO:0000256" key="11">
    <source>
        <dbReference type="ARBA" id="ARBA00023157"/>
    </source>
</evidence>